<dbReference type="eggNOG" id="KOG4389">
    <property type="taxonomic scope" value="Eukaryota"/>
</dbReference>
<dbReference type="PROSITE" id="PS00122">
    <property type="entry name" value="CARBOXYLESTERASE_B_1"/>
    <property type="match status" value="1"/>
</dbReference>
<dbReference type="RefSeq" id="XP_008029871.1">
    <property type="nucleotide sequence ID" value="XM_008031680.1"/>
</dbReference>
<sequence>MLRKAALATALFIGLGVSDAAAPTAHTKNGSYVGSYIPEYDQDFFLGVPYAQPPVGDLRFRNPVGLNSTWPEPKPATQYSSECYGYGSDQWGYPVSEDCLYLNVIRPAGCTEDDKLPVAFWIHGGGFYMGGGVDKRYNLSFTVENSVKIGKPIIAVSINYRLSAWGFLSGSEEVKDSGNLNLGLRDQRLALQWVQENIGAFGGDPEQVTIYGESAGGASVGFQLTAYGGRDDKLFRGAIMQSGNPINFRAIPDPATGYAGMYNLIVSRAGCSNVTSPLECLRKLPTAQLNAAINVTSPVLNTTQFMPCLDGDFIQKRTSLQLEAGEFVHVPIISGANSDEGSSFSPFPVNDTEDLRTYIMASGVPANLTEQLLIAYPDDLAVNVIANLGDTRPGMPFGAQFRRSASYFGDQVFIANRRKTCETWAAANVPAYCYRFNAIPAGLPPQIGVTHFQEVSFVFLNLEGIGYPPVATPPFQNKSEAYRDLSRFMNSNWVSFVHDLDPNAWRDSYDWNGTEAMWPRYAIANPMDIVFDANVSSYAEPDTYRKEGMALINAHNYDVYKR</sequence>
<dbReference type="PROSITE" id="PS00941">
    <property type="entry name" value="CARBOXYLESTERASE_B_2"/>
    <property type="match status" value="1"/>
</dbReference>
<reference evidence="5 6" key="2">
    <citation type="journal article" date="2013" name="PLoS Genet.">
        <title>Comparative genome structure, secondary metabolite, and effector coding capacity across Cochliobolus pathogens.</title>
        <authorList>
            <person name="Condon B.J."/>
            <person name="Leng Y."/>
            <person name="Wu D."/>
            <person name="Bushley K.E."/>
            <person name="Ohm R.A."/>
            <person name="Otillar R."/>
            <person name="Martin J."/>
            <person name="Schackwitz W."/>
            <person name="Grimwood J."/>
            <person name="MohdZainudin N."/>
            <person name="Xue C."/>
            <person name="Wang R."/>
            <person name="Manning V.A."/>
            <person name="Dhillon B."/>
            <person name="Tu Z.J."/>
            <person name="Steffenson B.J."/>
            <person name="Salamov A."/>
            <person name="Sun H."/>
            <person name="Lowry S."/>
            <person name="LaButti K."/>
            <person name="Han J."/>
            <person name="Copeland A."/>
            <person name="Lindquist E."/>
            <person name="Barry K."/>
            <person name="Schmutz J."/>
            <person name="Baker S.E."/>
            <person name="Ciuffetti L.M."/>
            <person name="Grigoriev I.V."/>
            <person name="Zhong S."/>
            <person name="Turgeon B.G."/>
        </authorList>
    </citation>
    <scope>NUCLEOTIDE SEQUENCE [LARGE SCALE GENOMIC DNA]</scope>
    <source>
        <strain evidence="6">28A</strain>
    </source>
</reference>
<gene>
    <name evidence="5" type="ORF">SETTUDRAFT_173504</name>
</gene>
<dbReference type="Gene3D" id="3.40.50.1820">
    <property type="entry name" value="alpha/beta hydrolase"/>
    <property type="match status" value="1"/>
</dbReference>
<dbReference type="InterPro" id="IPR029058">
    <property type="entry name" value="AB_hydrolase_fold"/>
</dbReference>
<comment type="similarity">
    <text evidence="1 3">Belongs to the type-B carboxylesterase/lipase family.</text>
</comment>
<name>R0JZJ5_EXST2</name>
<organism evidence="5 6">
    <name type="scientific">Exserohilum turcicum (strain 28A)</name>
    <name type="common">Northern leaf blight fungus</name>
    <name type="synonym">Setosphaeria turcica</name>
    <dbReference type="NCBI Taxonomy" id="671987"/>
    <lineage>
        <taxon>Eukaryota</taxon>
        <taxon>Fungi</taxon>
        <taxon>Dikarya</taxon>
        <taxon>Ascomycota</taxon>
        <taxon>Pezizomycotina</taxon>
        <taxon>Dothideomycetes</taxon>
        <taxon>Pleosporomycetidae</taxon>
        <taxon>Pleosporales</taxon>
        <taxon>Pleosporineae</taxon>
        <taxon>Pleosporaceae</taxon>
        <taxon>Exserohilum</taxon>
    </lineage>
</organism>
<dbReference type="HOGENOM" id="CLU_006586_10_6_1"/>
<dbReference type="ESTHER" id="sett2-r0jzj5">
    <property type="family name" value="Fungal_carboxylesterase_lipase"/>
</dbReference>
<feature type="signal peptide" evidence="3">
    <location>
        <begin position="1"/>
        <end position="20"/>
    </location>
</feature>
<dbReference type="AlphaFoldDB" id="R0JZJ5"/>
<dbReference type="InterPro" id="IPR019819">
    <property type="entry name" value="Carboxylesterase_B_CS"/>
</dbReference>
<feature type="chain" id="PRO_5005145256" description="Carboxylic ester hydrolase" evidence="3">
    <location>
        <begin position="21"/>
        <end position="562"/>
    </location>
</feature>
<dbReference type="InterPro" id="IPR002018">
    <property type="entry name" value="CarbesteraseB"/>
</dbReference>
<dbReference type="GO" id="GO:0052689">
    <property type="term" value="F:carboxylic ester hydrolase activity"/>
    <property type="evidence" value="ECO:0007669"/>
    <property type="project" value="TreeGrafter"/>
</dbReference>
<dbReference type="InterPro" id="IPR019826">
    <property type="entry name" value="Carboxylesterase_B_AS"/>
</dbReference>
<dbReference type="GeneID" id="19401252"/>
<dbReference type="Pfam" id="PF00135">
    <property type="entry name" value="COesterase"/>
    <property type="match status" value="1"/>
</dbReference>
<keyword evidence="2 3" id="KW-0378">Hydrolase</keyword>
<dbReference type="EC" id="3.1.1.-" evidence="3"/>
<dbReference type="OrthoDB" id="408631at2759"/>
<evidence type="ECO:0000256" key="1">
    <source>
        <dbReference type="ARBA" id="ARBA00005964"/>
    </source>
</evidence>
<accession>R0JZJ5</accession>
<proteinExistence type="inferred from homology"/>
<evidence type="ECO:0000259" key="4">
    <source>
        <dbReference type="Pfam" id="PF00135"/>
    </source>
</evidence>
<dbReference type="EMBL" id="KB908844">
    <property type="protein sequence ID" value="EOA82879.1"/>
    <property type="molecule type" value="Genomic_DNA"/>
</dbReference>
<dbReference type="STRING" id="671987.R0JZJ5"/>
<dbReference type="InterPro" id="IPR050654">
    <property type="entry name" value="AChE-related_enzymes"/>
</dbReference>
<protein>
    <recommendedName>
        <fullName evidence="3">Carboxylic ester hydrolase</fullName>
        <ecNumber evidence="3">3.1.1.-</ecNumber>
    </recommendedName>
</protein>
<dbReference type="Proteomes" id="UP000016935">
    <property type="component" value="Unassembled WGS sequence"/>
</dbReference>
<reference evidence="5 6" key="1">
    <citation type="journal article" date="2012" name="PLoS Pathog.">
        <title>Diverse lifestyles and strategies of plant pathogenesis encoded in the genomes of eighteen Dothideomycetes fungi.</title>
        <authorList>
            <person name="Ohm R.A."/>
            <person name="Feau N."/>
            <person name="Henrissat B."/>
            <person name="Schoch C.L."/>
            <person name="Horwitz B.A."/>
            <person name="Barry K.W."/>
            <person name="Condon B.J."/>
            <person name="Copeland A.C."/>
            <person name="Dhillon B."/>
            <person name="Glaser F."/>
            <person name="Hesse C.N."/>
            <person name="Kosti I."/>
            <person name="LaButti K."/>
            <person name="Lindquist E.A."/>
            <person name="Lucas S."/>
            <person name="Salamov A.A."/>
            <person name="Bradshaw R.E."/>
            <person name="Ciuffetti L."/>
            <person name="Hamelin R.C."/>
            <person name="Kema G.H.J."/>
            <person name="Lawrence C."/>
            <person name="Scott J.A."/>
            <person name="Spatafora J.W."/>
            <person name="Turgeon B.G."/>
            <person name="de Wit P.J.G.M."/>
            <person name="Zhong S."/>
            <person name="Goodwin S.B."/>
            <person name="Grigoriev I.V."/>
        </authorList>
    </citation>
    <scope>NUCLEOTIDE SEQUENCE [LARGE SCALE GENOMIC DNA]</scope>
    <source>
        <strain evidence="6">28A</strain>
    </source>
</reference>
<dbReference type="PANTHER" id="PTHR43918:SF4">
    <property type="entry name" value="CARBOXYLIC ESTER HYDROLASE"/>
    <property type="match status" value="1"/>
</dbReference>
<evidence type="ECO:0000313" key="5">
    <source>
        <dbReference type="EMBL" id="EOA82879.1"/>
    </source>
</evidence>
<evidence type="ECO:0000256" key="2">
    <source>
        <dbReference type="ARBA" id="ARBA00022801"/>
    </source>
</evidence>
<keyword evidence="3" id="KW-0732">Signal</keyword>
<dbReference type="PANTHER" id="PTHR43918">
    <property type="entry name" value="ACETYLCHOLINESTERASE"/>
    <property type="match status" value="1"/>
</dbReference>
<feature type="domain" description="Carboxylesterase type B" evidence="4">
    <location>
        <begin position="23"/>
        <end position="521"/>
    </location>
</feature>
<dbReference type="SUPFAM" id="SSF53474">
    <property type="entry name" value="alpha/beta-Hydrolases"/>
    <property type="match status" value="1"/>
</dbReference>
<evidence type="ECO:0000256" key="3">
    <source>
        <dbReference type="RuleBase" id="RU361235"/>
    </source>
</evidence>
<keyword evidence="6" id="KW-1185">Reference proteome</keyword>
<evidence type="ECO:0000313" key="6">
    <source>
        <dbReference type="Proteomes" id="UP000016935"/>
    </source>
</evidence>